<evidence type="ECO:0000256" key="5">
    <source>
        <dbReference type="ARBA" id="ARBA00022705"/>
    </source>
</evidence>
<feature type="compositionally biased region" description="Basic and acidic residues" evidence="11">
    <location>
        <begin position="333"/>
        <end position="343"/>
    </location>
</feature>
<evidence type="ECO:0000256" key="4">
    <source>
        <dbReference type="ARBA" id="ARBA00022490"/>
    </source>
</evidence>
<keyword evidence="5" id="KW-0235">DNA replication</keyword>
<dbReference type="FunCoup" id="G3W8B0">
    <property type="interactions" value="1120"/>
</dbReference>
<evidence type="ECO:0000256" key="8">
    <source>
        <dbReference type="ARBA" id="ARBA00023204"/>
    </source>
</evidence>
<dbReference type="GO" id="GO:1904161">
    <property type="term" value="P:DNA synthesis involved in UV-damage excision repair"/>
    <property type="evidence" value="ECO:0007669"/>
    <property type="project" value="TreeGrafter"/>
</dbReference>
<name>G3W8B0_SARHA</name>
<feature type="region of interest" description="Disordered" evidence="11">
    <location>
        <begin position="461"/>
        <end position="481"/>
    </location>
</feature>
<dbReference type="PANTHER" id="PTHR17598:SF13">
    <property type="entry name" value="DNA POLYMERASE DELTA SUBUNIT 3"/>
    <property type="match status" value="1"/>
</dbReference>
<evidence type="ECO:0000313" key="13">
    <source>
        <dbReference type="Proteomes" id="UP000007648"/>
    </source>
</evidence>
<keyword evidence="13" id="KW-1185">Reference proteome</keyword>
<feature type="compositionally biased region" description="Polar residues" evidence="11">
    <location>
        <begin position="206"/>
        <end position="235"/>
    </location>
</feature>
<reference evidence="12" key="2">
    <citation type="submission" date="2025-08" db="UniProtKB">
        <authorList>
            <consortium name="Ensembl"/>
        </authorList>
    </citation>
    <scope>IDENTIFICATION</scope>
</reference>
<organism evidence="12 13">
    <name type="scientific">Sarcophilus harrisii</name>
    <name type="common">Tasmanian devil</name>
    <name type="synonym">Sarcophilus laniarius</name>
    <dbReference type="NCBI Taxonomy" id="9305"/>
    <lineage>
        <taxon>Eukaryota</taxon>
        <taxon>Metazoa</taxon>
        <taxon>Chordata</taxon>
        <taxon>Craniata</taxon>
        <taxon>Vertebrata</taxon>
        <taxon>Euteleostomi</taxon>
        <taxon>Mammalia</taxon>
        <taxon>Metatheria</taxon>
        <taxon>Dasyuromorphia</taxon>
        <taxon>Dasyuridae</taxon>
        <taxon>Sarcophilus</taxon>
    </lineage>
</organism>
<keyword evidence="6" id="KW-0227">DNA damage</keyword>
<dbReference type="Ensembl" id="ENSSHAT00000011761.2">
    <property type="protein sequence ID" value="ENSSHAP00000011665.1"/>
    <property type="gene ID" value="ENSSHAG00000010021.2"/>
</dbReference>
<reference evidence="12 13" key="1">
    <citation type="journal article" date="2011" name="Proc. Natl. Acad. Sci. U.S.A.">
        <title>Genetic diversity and population structure of the endangered marsupial Sarcophilus harrisii (Tasmanian devil).</title>
        <authorList>
            <person name="Miller W."/>
            <person name="Hayes V.M."/>
            <person name="Ratan A."/>
            <person name="Petersen D.C."/>
            <person name="Wittekindt N.E."/>
            <person name="Miller J."/>
            <person name="Walenz B."/>
            <person name="Knight J."/>
            <person name="Qi J."/>
            <person name="Zhao F."/>
            <person name="Wang Q."/>
            <person name="Bedoya-Reina O.C."/>
            <person name="Katiyar N."/>
            <person name="Tomsho L.P."/>
            <person name="Kasson L.M."/>
            <person name="Hardie R.A."/>
            <person name="Woodbridge P."/>
            <person name="Tindall E.A."/>
            <person name="Bertelsen M.F."/>
            <person name="Dixon D."/>
            <person name="Pyecroft S."/>
            <person name="Helgen K.M."/>
            <person name="Lesk A.M."/>
            <person name="Pringle T.H."/>
            <person name="Patterson N."/>
            <person name="Zhang Y."/>
            <person name="Kreiss A."/>
            <person name="Woods G.M."/>
            <person name="Jones M.E."/>
            <person name="Schuster S.C."/>
        </authorList>
    </citation>
    <scope>NUCLEOTIDE SEQUENCE [LARGE SCALE GENOMIC DNA]</scope>
</reference>
<dbReference type="GO" id="GO:0006271">
    <property type="term" value="P:DNA strand elongation involved in DNA replication"/>
    <property type="evidence" value="ECO:0007669"/>
    <property type="project" value="TreeGrafter"/>
</dbReference>
<dbReference type="AlphaFoldDB" id="G3W8B0"/>
<dbReference type="HOGENOM" id="CLU_047571_0_0_1"/>
<protein>
    <recommendedName>
        <fullName evidence="3">DNA polymerase delta subunit 3</fullName>
    </recommendedName>
    <alternativeName>
        <fullName evidence="10">DNA polymerase delta subunit p66</fullName>
    </alternativeName>
</protein>
<dbReference type="GO" id="GO:0043625">
    <property type="term" value="C:delta DNA polymerase complex"/>
    <property type="evidence" value="ECO:0007669"/>
    <property type="project" value="InterPro"/>
</dbReference>
<feature type="compositionally biased region" description="Pro residues" evidence="11">
    <location>
        <begin position="397"/>
        <end position="407"/>
    </location>
</feature>
<evidence type="ECO:0000256" key="10">
    <source>
        <dbReference type="ARBA" id="ARBA00083711"/>
    </source>
</evidence>
<proteinExistence type="predicted"/>
<comment type="subcellular location">
    <subcellularLocation>
        <location evidence="2">Cytoplasm</location>
    </subcellularLocation>
    <subcellularLocation>
        <location evidence="1">Nucleus</location>
    </subcellularLocation>
</comment>
<evidence type="ECO:0000256" key="7">
    <source>
        <dbReference type="ARBA" id="ARBA00022769"/>
    </source>
</evidence>
<gene>
    <name evidence="12" type="primary">POLD3</name>
</gene>
<evidence type="ECO:0000256" key="11">
    <source>
        <dbReference type="SAM" id="MobiDB-lite"/>
    </source>
</evidence>
<dbReference type="Pfam" id="PF09507">
    <property type="entry name" value="CDC27"/>
    <property type="match status" value="1"/>
</dbReference>
<feature type="region of interest" description="Disordered" evidence="11">
    <location>
        <begin position="193"/>
        <end position="284"/>
    </location>
</feature>
<dbReference type="InterPro" id="IPR041913">
    <property type="entry name" value="POLD3_sf"/>
</dbReference>
<dbReference type="GO" id="GO:0005737">
    <property type="term" value="C:cytoplasm"/>
    <property type="evidence" value="ECO:0007669"/>
    <property type="project" value="UniProtKB-SubCell"/>
</dbReference>
<reference evidence="12" key="3">
    <citation type="submission" date="2025-09" db="UniProtKB">
        <authorList>
            <consortium name="Ensembl"/>
        </authorList>
    </citation>
    <scope>IDENTIFICATION</scope>
</reference>
<keyword evidence="8" id="KW-0234">DNA repair</keyword>
<evidence type="ECO:0000256" key="1">
    <source>
        <dbReference type="ARBA" id="ARBA00004123"/>
    </source>
</evidence>
<dbReference type="Proteomes" id="UP000007648">
    <property type="component" value="Unassembled WGS sequence"/>
</dbReference>
<dbReference type="eggNOG" id="ENOG502QPSW">
    <property type="taxonomic scope" value="Eukaryota"/>
</dbReference>
<sequence>METRAPAGSTSSGSLCAETRFPPAGAGAVVAAAAAARGDGVRSVQPRAMADQLYLENIDEFVTDQNKIVTYKWLSYTLGVHVNQAKQMLYDYVERKRKENSGAQLHVTYLVSGNLVQNGNSCHKVAVVREDKLEAVKSRLAVTASIHVYSVQKAMLKDSGPLFNTDYDILKTNLQSCSKFSAIRCAAAVPRAPDEISSSEKLGQADPQTSNEALPSSGPTTNGHGPPATKQTSQHPKGIMGMFASKMASKSQDANKETKTESKEATNTSSANSKPQGKGSVMSNFFGKAAMNKLKVNLDSEQAVKEEKTLEQPPVSVAEPKLACTGSLKKPYKKVEPVKMQQKEKKRGKRAELSDDEAKETENLKKKRRRIKLPESDSSEDEVVPDSPGTYETELPPSSPPPSPLPEPALKIEPEPPSIKATSGEKKRKRKRVLKSRTFEDEEGCMVTEKTYESESCTDSEEDFKVKTTSLQRPPSMPVKKELKEERKGLKKGAAALGKAHRQVSITGFFQKK</sequence>
<evidence type="ECO:0000256" key="2">
    <source>
        <dbReference type="ARBA" id="ARBA00004496"/>
    </source>
</evidence>
<feature type="compositionally biased region" description="Basic residues" evidence="11">
    <location>
        <begin position="426"/>
        <end position="435"/>
    </location>
</feature>
<dbReference type="FunFam" id="3.90.1030.20:FF:000001">
    <property type="entry name" value="DNA polymerase delta 3, accessory subunit"/>
    <property type="match status" value="1"/>
</dbReference>
<dbReference type="GO" id="GO:0006297">
    <property type="term" value="P:nucleotide-excision repair, DNA gap filling"/>
    <property type="evidence" value="ECO:0007669"/>
    <property type="project" value="TreeGrafter"/>
</dbReference>
<evidence type="ECO:0000256" key="3">
    <source>
        <dbReference type="ARBA" id="ARBA00017589"/>
    </source>
</evidence>
<dbReference type="GO" id="GO:0003887">
    <property type="term" value="F:DNA-directed DNA polymerase activity"/>
    <property type="evidence" value="ECO:0007669"/>
    <property type="project" value="TreeGrafter"/>
</dbReference>
<dbReference type="InParanoid" id="G3W8B0"/>
<dbReference type="InterPro" id="IPR019038">
    <property type="entry name" value="POLD3"/>
</dbReference>
<keyword evidence="9" id="KW-0539">Nucleus</keyword>
<dbReference type="OMA" id="QMLYDFH"/>
<keyword evidence="7" id="KW-0228">DNA excision</keyword>
<dbReference type="GeneTree" id="ENSGT00940000163239"/>
<feature type="compositionally biased region" description="Basic and acidic residues" evidence="11">
    <location>
        <begin position="253"/>
        <end position="264"/>
    </location>
</feature>
<feature type="region of interest" description="Disordered" evidence="11">
    <location>
        <begin position="304"/>
        <end position="443"/>
    </location>
</feature>
<dbReference type="STRING" id="9305.ENSSHAP00000011665"/>
<feature type="compositionally biased region" description="Polar residues" evidence="11">
    <location>
        <begin position="265"/>
        <end position="275"/>
    </location>
</feature>
<evidence type="ECO:0000313" key="12">
    <source>
        <dbReference type="Ensembl" id="ENSSHAP00000011665.1"/>
    </source>
</evidence>
<dbReference type="Gene3D" id="3.90.1030.20">
    <property type="entry name" value="DNA polymerase delta, p66 (Cdc27) subunit, wHTH domain"/>
    <property type="match status" value="1"/>
</dbReference>
<evidence type="ECO:0000256" key="9">
    <source>
        <dbReference type="ARBA" id="ARBA00023242"/>
    </source>
</evidence>
<evidence type="ECO:0000256" key="6">
    <source>
        <dbReference type="ARBA" id="ARBA00022763"/>
    </source>
</evidence>
<accession>G3W8B0</accession>
<dbReference type="PANTHER" id="PTHR17598">
    <property type="entry name" value="DNA POLYMERASE DELTA SUBUNIT 3"/>
    <property type="match status" value="1"/>
</dbReference>
<keyword evidence="4" id="KW-0963">Cytoplasm</keyword>